<dbReference type="Pfam" id="PF02861">
    <property type="entry name" value="Clp_N"/>
    <property type="match status" value="1"/>
</dbReference>
<feature type="domain" description="Clp R" evidence="4">
    <location>
        <begin position="1"/>
        <end position="146"/>
    </location>
</feature>
<dbReference type="EMBL" id="LSSL01001474">
    <property type="protein sequence ID" value="OLY82506.1"/>
    <property type="molecule type" value="Genomic_DNA"/>
</dbReference>
<evidence type="ECO:0000313" key="5">
    <source>
        <dbReference type="EMBL" id="OLY82506.1"/>
    </source>
</evidence>
<dbReference type="InterPro" id="IPR050130">
    <property type="entry name" value="ClpA_ClpB"/>
</dbReference>
<dbReference type="SUPFAM" id="SSF81923">
    <property type="entry name" value="Double Clp-N motif"/>
    <property type="match status" value="1"/>
</dbReference>
<keyword evidence="3" id="KW-0677">Repeat</keyword>
<dbReference type="PANTHER" id="PTHR11638:SF18">
    <property type="entry name" value="HEAT SHOCK PROTEIN 104"/>
    <property type="match status" value="1"/>
</dbReference>
<keyword evidence="6" id="KW-1185">Reference proteome</keyword>
<dbReference type="InterPro" id="IPR004176">
    <property type="entry name" value="Clp_R_N"/>
</dbReference>
<organism evidence="5 6">
    <name type="scientific">Smittium mucronatum</name>
    <dbReference type="NCBI Taxonomy" id="133383"/>
    <lineage>
        <taxon>Eukaryota</taxon>
        <taxon>Fungi</taxon>
        <taxon>Fungi incertae sedis</taxon>
        <taxon>Zoopagomycota</taxon>
        <taxon>Kickxellomycotina</taxon>
        <taxon>Harpellomycetes</taxon>
        <taxon>Harpellales</taxon>
        <taxon>Legeriomycetaceae</taxon>
        <taxon>Smittium</taxon>
    </lineage>
</organism>
<evidence type="ECO:0000256" key="3">
    <source>
        <dbReference type="PROSITE-ProRule" id="PRU01251"/>
    </source>
</evidence>
<dbReference type="Gene3D" id="1.10.1780.10">
    <property type="entry name" value="Clp, N-terminal domain"/>
    <property type="match status" value="1"/>
</dbReference>
<keyword evidence="2" id="KW-0067">ATP-binding</keyword>
<protein>
    <submittedName>
        <fullName evidence="5">Heat shock protein 104</fullName>
    </submittedName>
</protein>
<dbReference type="GO" id="GO:0034605">
    <property type="term" value="P:cellular response to heat"/>
    <property type="evidence" value="ECO:0007669"/>
    <property type="project" value="TreeGrafter"/>
</dbReference>
<evidence type="ECO:0000259" key="4">
    <source>
        <dbReference type="PROSITE" id="PS51903"/>
    </source>
</evidence>
<dbReference type="PANTHER" id="PTHR11638">
    <property type="entry name" value="ATP-DEPENDENT CLP PROTEASE"/>
    <property type="match status" value="1"/>
</dbReference>
<reference evidence="5 6" key="1">
    <citation type="journal article" date="2016" name="Mol. Biol. Evol.">
        <title>Genome-Wide Survey of Gut Fungi (Harpellales) Reveals the First Horizontally Transferred Ubiquitin Gene from a Mosquito Host.</title>
        <authorList>
            <person name="Wang Y."/>
            <person name="White M.M."/>
            <person name="Kvist S."/>
            <person name="Moncalvo J.M."/>
        </authorList>
    </citation>
    <scope>NUCLEOTIDE SEQUENCE [LARGE SCALE GENOMIC DNA]</scope>
    <source>
        <strain evidence="5 6">ALG-7-W6</strain>
    </source>
</reference>
<dbReference type="AlphaFoldDB" id="A0A1R0H034"/>
<name>A0A1R0H034_9FUNG</name>
<dbReference type="GO" id="GO:0005524">
    <property type="term" value="F:ATP binding"/>
    <property type="evidence" value="ECO:0007669"/>
    <property type="project" value="UniProtKB-KW"/>
</dbReference>
<sequence>MEHGLDFTEKAVDALTRANKKAIEFDNATIEPVHLLLGIWEQDDTYLKTVIEKCGANQVEFERAATKVLIRVPTQNPPPDNVSLGSHTRSAITRAKKYMVEFGDSLIAVDTLILGLVTVDSVKNILKSANVKANDVVDTIKKLRGDRKVDSKSAEDQFDALNKYGVDMIKLVESGKLDPVIGRDEEIR</sequence>
<dbReference type="STRING" id="133383.A0A1R0H034"/>
<dbReference type="GO" id="GO:0016887">
    <property type="term" value="F:ATP hydrolysis activity"/>
    <property type="evidence" value="ECO:0007669"/>
    <property type="project" value="TreeGrafter"/>
</dbReference>
<proteinExistence type="predicted"/>
<gene>
    <name evidence="5" type="ORF">AYI68_g3373</name>
</gene>
<feature type="non-terminal residue" evidence="5">
    <location>
        <position position="188"/>
    </location>
</feature>
<dbReference type="Gene3D" id="3.40.50.300">
    <property type="entry name" value="P-loop containing nucleotide triphosphate hydrolases"/>
    <property type="match status" value="1"/>
</dbReference>
<dbReference type="GO" id="GO:0005737">
    <property type="term" value="C:cytoplasm"/>
    <property type="evidence" value="ECO:0007669"/>
    <property type="project" value="TreeGrafter"/>
</dbReference>
<comment type="caution">
    <text evidence="5">The sequence shown here is derived from an EMBL/GenBank/DDBJ whole genome shotgun (WGS) entry which is preliminary data.</text>
</comment>
<keyword evidence="1" id="KW-0547">Nucleotide-binding</keyword>
<dbReference type="InterPro" id="IPR027417">
    <property type="entry name" value="P-loop_NTPase"/>
</dbReference>
<keyword evidence="5" id="KW-0346">Stress response</keyword>
<dbReference type="InterPro" id="IPR036628">
    <property type="entry name" value="Clp_N_dom_sf"/>
</dbReference>
<evidence type="ECO:0000313" key="6">
    <source>
        <dbReference type="Proteomes" id="UP000187455"/>
    </source>
</evidence>
<evidence type="ECO:0000256" key="1">
    <source>
        <dbReference type="ARBA" id="ARBA00022741"/>
    </source>
</evidence>
<dbReference type="PROSITE" id="PS51903">
    <property type="entry name" value="CLP_R"/>
    <property type="match status" value="1"/>
</dbReference>
<dbReference type="OrthoDB" id="47330at2759"/>
<dbReference type="Proteomes" id="UP000187455">
    <property type="component" value="Unassembled WGS sequence"/>
</dbReference>
<accession>A0A1R0H034</accession>
<evidence type="ECO:0000256" key="2">
    <source>
        <dbReference type="ARBA" id="ARBA00022840"/>
    </source>
</evidence>